<dbReference type="InterPro" id="IPR009003">
    <property type="entry name" value="Peptidase_S1_PA"/>
</dbReference>
<keyword evidence="2" id="KW-0645">Protease</keyword>
<evidence type="ECO:0000259" key="1">
    <source>
        <dbReference type="PROSITE" id="PS50240"/>
    </source>
</evidence>
<keyword evidence="3" id="KW-1185">Reference proteome</keyword>
<dbReference type="STRING" id="763665.A0A2G5B722"/>
<dbReference type="InterPro" id="IPR043504">
    <property type="entry name" value="Peptidase_S1_PA_chymotrypsin"/>
</dbReference>
<dbReference type="SMART" id="SM00020">
    <property type="entry name" value="Tryp_SPc"/>
    <property type="match status" value="1"/>
</dbReference>
<name>A0A2G5B722_COERN</name>
<evidence type="ECO:0000313" key="2">
    <source>
        <dbReference type="EMBL" id="PIA14527.1"/>
    </source>
</evidence>
<dbReference type="InterPro" id="IPR051333">
    <property type="entry name" value="CLIP_Serine_Protease"/>
</dbReference>
<dbReference type="GO" id="GO:0004252">
    <property type="term" value="F:serine-type endopeptidase activity"/>
    <property type="evidence" value="ECO:0007669"/>
    <property type="project" value="InterPro"/>
</dbReference>
<dbReference type="InterPro" id="IPR001254">
    <property type="entry name" value="Trypsin_dom"/>
</dbReference>
<accession>A0A2G5B722</accession>
<dbReference type="Pfam" id="PF00089">
    <property type="entry name" value="Trypsin"/>
    <property type="match status" value="1"/>
</dbReference>
<dbReference type="PANTHER" id="PTHR24260">
    <property type="match status" value="1"/>
</dbReference>
<dbReference type="SUPFAM" id="SSF50494">
    <property type="entry name" value="Trypsin-like serine proteases"/>
    <property type="match status" value="1"/>
</dbReference>
<dbReference type="PROSITE" id="PS50240">
    <property type="entry name" value="TRYPSIN_DOM"/>
    <property type="match status" value="1"/>
</dbReference>
<keyword evidence="2" id="KW-0378">Hydrolase</keyword>
<dbReference type="OrthoDB" id="6380398at2759"/>
<sequence>MAQRPRIVGGQTALQKKFSFVANVVSVDSVYTGKNCTGALISQQLVMTTANCLMTSGLTWFNPDLMSVSFGESNHNVYKVHQALISDDYHSNTFSHNVGLIILASPVPESVAIPVKILSEKFTIRTPVFAIGYGMSGSNLNTYPNNAQIVQLSIISDEKCSAYKSFDSTTQLCATGKADSGLCIGDEGAPLVVSNKAKTTVALVGIASYSTELAGTKETVCGKSERVSYFEISRSWTGWISKAANVSYDDIIVSLNITTDFEPGDTSNNPGDKISNSSKDAEAGFLDFDSALSAGIIEGPLPDAEPSLISDGTYHAAYNAKGMALMSLMLLAVASTNF</sequence>
<dbReference type="PANTHER" id="PTHR24260:SF136">
    <property type="entry name" value="GH08193P-RELATED"/>
    <property type="match status" value="1"/>
</dbReference>
<feature type="domain" description="Peptidase S1" evidence="1">
    <location>
        <begin position="7"/>
        <end position="245"/>
    </location>
</feature>
<dbReference type="EMBL" id="KZ303516">
    <property type="protein sequence ID" value="PIA14527.1"/>
    <property type="molecule type" value="Genomic_DNA"/>
</dbReference>
<reference evidence="2 3" key="1">
    <citation type="journal article" date="2015" name="Genome Biol. Evol.">
        <title>Phylogenomic analyses indicate that early fungi evolved digesting cell walls of algal ancestors of land plants.</title>
        <authorList>
            <person name="Chang Y."/>
            <person name="Wang S."/>
            <person name="Sekimoto S."/>
            <person name="Aerts A.L."/>
            <person name="Choi C."/>
            <person name="Clum A."/>
            <person name="LaButti K.M."/>
            <person name="Lindquist E.A."/>
            <person name="Yee Ngan C."/>
            <person name="Ohm R.A."/>
            <person name="Salamov A.A."/>
            <person name="Grigoriev I.V."/>
            <person name="Spatafora J.W."/>
            <person name="Berbee M.L."/>
        </authorList>
    </citation>
    <scope>NUCLEOTIDE SEQUENCE [LARGE SCALE GENOMIC DNA]</scope>
    <source>
        <strain evidence="2 3">NRRL 1564</strain>
    </source>
</reference>
<protein>
    <submittedName>
        <fullName evidence="2">Trypsin-like serine protease</fullName>
    </submittedName>
</protein>
<dbReference type="AlphaFoldDB" id="A0A2G5B722"/>
<gene>
    <name evidence="2" type="ORF">COEREDRAFT_88624</name>
</gene>
<evidence type="ECO:0000313" key="3">
    <source>
        <dbReference type="Proteomes" id="UP000242474"/>
    </source>
</evidence>
<dbReference type="Proteomes" id="UP000242474">
    <property type="component" value="Unassembled WGS sequence"/>
</dbReference>
<dbReference type="InterPro" id="IPR001314">
    <property type="entry name" value="Peptidase_S1A"/>
</dbReference>
<dbReference type="GO" id="GO:0006508">
    <property type="term" value="P:proteolysis"/>
    <property type="evidence" value="ECO:0007669"/>
    <property type="project" value="UniProtKB-KW"/>
</dbReference>
<dbReference type="Gene3D" id="2.40.10.10">
    <property type="entry name" value="Trypsin-like serine proteases"/>
    <property type="match status" value="1"/>
</dbReference>
<proteinExistence type="predicted"/>
<organism evidence="2 3">
    <name type="scientific">Coemansia reversa (strain ATCC 12441 / NRRL 1564)</name>
    <dbReference type="NCBI Taxonomy" id="763665"/>
    <lineage>
        <taxon>Eukaryota</taxon>
        <taxon>Fungi</taxon>
        <taxon>Fungi incertae sedis</taxon>
        <taxon>Zoopagomycota</taxon>
        <taxon>Kickxellomycotina</taxon>
        <taxon>Kickxellomycetes</taxon>
        <taxon>Kickxellales</taxon>
        <taxon>Kickxellaceae</taxon>
        <taxon>Coemansia</taxon>
    </lineage>
</organism>
<dbReference type="PRINTS" id="PR00722">
    <property type="entry name" value="CHYMOTRYPSIN"/>
</dbReference>